<dbReference type="STRING" id="1353009.A0A1Y2IHG9"/>
<feature type="domain" description="ABC transmembrane type-1" evidence="12">
    <location>
        <begin position="1049"/>
        <end position="1322"/>
    </location>
</feature>
<feature type="transmembrane region" description="Helical" evidence="10">
    <location>
        <begin position="1083"/>
        <end position="1106"/>
    </location>
</feature>
<feature type="compositionally biased region" description="Polar residues" evidence="9">
    <location>
        <begin position="423"/>
        <end position="432"/>
    </location>
</feature>
<dbReference type="PROSITE" id="PS50893">
    <property type="entry name" value="ABC_TRANSPORTER_2"/>
    <property type="match status" value="2"/>
</dbReference>
<dbReference type="Proteomes" id="UP000193067">
    <property type="component" value="Unassembled WGS sequence"/>
</dbReference>
<feature type="transmembrane region" description="Helical" evidence="10">
    <location>
        <begin position="35"/>
        <end position="54"/>
    </location>
</feature>
<dbReference type="InterPro" id="IPR036640">
    <property type="entry name" value="ABC1_TM_sf"/>
</dbReference>
<dbReference type="OrthoDB" id="6500128at2759"/>
<dbReference type="CDD" id="cd03244">
    <property type="entry name" value="ABCC_MRP_domain2"/>
    <property type="match status" value="1"/>
</dbReference>
<dbReference type="Pfam" id="PF00664">
    <property type="entry name" value="ABC_membrane"/>
    <property type="match status" value="2"/>
</dbReference>
<dbReference type="GO" id="GO:0016887">
    <property type="term" value="F:ATP hydrolysis activity"/>
    <property type="evidence" value="ECO:0007669"/>
    <property type="project" value="InterPro"/>
</dbReference>
<feature type="transmembrane region" description="Helical" evidence="10">
    <location>
        <begin position="199"/>
        <end position="218"/>
    </location>
</feature>
<dbReference type="InterPro" id="IPR011527">
    <property type="entry name" value="ABC1_TM_dom"/>
</dbReference>
<dbReference type="Pfam" id="PF00005">
    <property type="entry name" value="ABC_tran"/>
    <property type="match status" value="2"/>
</dbReference>
<dbReference type="CDD" id="cd18596">
    <property type="entry name" value="ABC_6TM_VMR1_D1_like"/>
    <property type="match status" value="1"/>
</dbReference>
<dbReference type="InterPro" id="IPR003593">
    <property type="entry name" value="AAA+_ATPase"/>
</dbReference>
<evidence type="ECO:0000259" key="11">
    <source>
        <dbReference type="PROSITE" id="PS50893"/>
    </source>
</evidence>
<evidence type="ECO:0000256" key="7">
    <source>
        <dbReference type="ARBA" id="ARBA00022989"/>
    </source>
</evidence>
<keyword evidence="3 10" id="KW-0812">Transmembrane</keyword>
<evidence type="ECO:0000256" key="8">
    <source>
        <dbReference type="ARBA" id="ARBA00023136"/>
    </source>
</evidence>
<feature type="transmembrane region" description="Helical" evidence="10">
    <location>
        <begin position="91"/>
        <end position="119"/>
    </location>
</feature>
<evidence type="ECO:0000256" key="2">
    <source>
        <dbReference type="ARBA" id="ARBA00022448"/>
    </source>
</evidence>
<dbReference type="CDD" id="cd18604">
    <property type="entry name" value="ABC_6TM_VMR1_D2_like"/>
    <property type="match status" value="1"/>
</dbReference>
<feature type="compositionally biased region" description="Low complexity" evidence="9">
    <location>
        <begin position="407"/>
        <end position="421"/>
    </location>
</feature>
<feature type="transmembrane region" description="Helical" evidence="10">
    <location>
        <begin position="315"/>
        <end position="337"/>
    </location>
</feature>
<keyword evidence="8 10" id="KW-0472">Membrane</keyword>
<dbReference type="FunFam" id="1.20.1560.10:FF:000013">
    <property type="entry name" value="ABC transporter C family member 2"/>
    <property type="match status" value="1"/>
</dbReference>
<evidence type="ECO:0000313" key="14">
    <source>
        <dbReference type="Proteomes" id="UP000193067"/>
    </source>
</evidence>
<feature type="transmembrane region" description="Helical" evidence="10">
    <location>
        <begin position="536"/>
        <end position="560"/>
    </location>
</feature>
<dbReference type="GO" id="GO:0005524">
    <property type="term" value="F:ATP binding"/>
    <property type="evidence" value="ECO:0007669"/>
    <property type="project" value="UniProtKB-KW"/>
</dbReference>
<gene>
    <name evidence="13" type="ORF">PYCCODRAFT_1437226</name>
</gene>
<dbReference type="GO" id="GO:0140359">
    <property type="term" value="F:ABC-type transporter activity"/>
    <property type="evidence" value="ECO:0007669"/>
    <property type="project" value="InterPro"/>
</dbReference>
<feature type="domain" description="ABC transporter" evidence="11">
    <location>
        <begin position="1358"/>
        <end position="1595"/>
    </location>
</feature>
<evidence type="ECO:0000256" key="3">
    <source>
        <dbReference type="ARBA" id="ARBA00022692"/>
    </source>
</evidence>
<dbReference type="PROSITE" id="PS50929">
    <property type="entry name" value="ABC_TM1F"/>
    <property type="match status" value="2"/>
</dbReference>
<dbReference type="InterPro" id="IPR017871">
    <property type="entry name" value="ABC_transporter-like_CS"/>
</dbReference>
<feature type="compositionally biased region" description="Low complexity" evidence="9">
    <location>
        <begin position="447"/>
        <end position="468"/>
    </location>
</feature>
<dbReference type="SMART" id="SM00382">
    <property type="entry name" value="AAA"/>
    <property type="match status" value="2"/>
</dbReference>
<dbReference type="PANTHER" id="PTHR24223">
    <property type="entry name" value="ATP-BINDING CASSETTE SUB-FAMILY C"/>
    <property type="match status" value="1"/>
</dbReference>
<dbReference type="SUPFAM" id="SSF52540">
    <property type="entry name" value="P-loop containing nucleoside triphosphate hydrolases"/>
    <property type="match status" value="2"/>
</dbReference>
<keyword evidence="13" id="KW-0378">Hydrolase</keyword>
<feature type="transmembrane region" description="Helical" evidence="10">
    <location>
        <begin position="632"/>
        <end position="656"/>
    </location>
</feature>
<evidence type="ECO:0000256" key="5">
    <source>
        <dbReference type="ARBA" id="ARBA00022741"/>
    </source>
</evidence>
<name>A0A1Y2IHG9_TRAC3</name>
<keyword evidence="2" id="KW-0813">Transport</keyword>
<comment type="subcellular location">
    <subcellularLocation>
        <location evidence="1">Membrane</location>
        <topology evidence="1">Multi-pass membrane protein</topology>
    </subcellularLocation>
</comment>
<keyword evidence="6" id="KW-0067">ATP-binding</keyword>
<protein>
    <submittedName>
        <fullName evidence="13">p-loop containing nucleoside triphosphate hydrolase protein</fullName>
    </submittedName>
</protein>
<feature type="domain" description="ABC transporter" evidence="11">
    <location>
        <begin position="739"/>
        <end position="987"/>
    </location>
</feature>
<evidence type="ECO:0000313" key="13">
    <source>
        <dbReference type="EMBL" id="OSD00626.1"/>
    </source>
</evidence>
<dbReference type="GO" id="GO:0016020">
    <property type="term" value="C:membrane"/>
    <property type="evidence" value="ECO:0007669"/>
    <property type="project" value="UniProtKB-SubCell"/>
</dbReference>
<accession>A0A1Y2IHG9</accession>
<proteinExistence type="predicted"/>
<feature type="region of interest" description="Disordered" evidence="9">
    <location>
        <begin position="403"/>
        <end position="502"/>
    </location>
</feature>
<dbReference type="Gene3D" id="3.40.50.300">
    <property type="entry name" value="P-loop containing nucleotide triphosphate hydrolases"/>
    <property type="match status" value="2"/>
</dbReference>
<dbReference type="Gene3D" id="1.20.1560.10">
    <property type="entry name" value="ABC transporter type 1, transmembrane domain"/>
    <property type="match status" value="2"/>
</dbReference>
<organism evidence="13 14">
    <name type="scientific">Trametes coccinea (strain BRFM310)</name>
    <name type="common">Pycnoporus coccineus</name>
    <dbReference type="NCBI Taxonomy" id="1353009"/>
    <lineage>
        <taxon>Eukaryota</taxon>
        <taxon>Fungi</taxon>
        <taxon>Dikarya</taxon>
        <taxon>Basidiomycota</taxon>
        <taxon>Agaricomycotina</taxon>
        <taxon>Agaricomycetes</taxon>
        <taxon>Polyporales</taxon>
        <taxon>Polyporaceae</taxon>
        <taxon>Trametes</taxon>
    </lineage>
</organism>
<sequence>MGHVQTWSLEISQVPLLNTVSIAVSAGKSVWKDSLLIPVCCAGLSVLILAKNAATWRRTRKSDYQGEVVSNSDVDPSNLQRSYLKRRIRSLGSITILCFRLLDLFTILALLSISLVQLFDSKLERERDARLAVQIAQCVLYGYVAIISTFALLGSTHVGRTAFIHASAILLVTWGVYMYRDVWPLATLDRTPSDAVEGPLVWTKLGLLSFSGVLIPLFSPRKYIPLYPKESLPPSAEQTVSLFSLLFYTYLETFIWRARRLSRITYEMLPPLPDYDHLRYLVGRTFPVLDPMRTKSQRHIGLLLIRVFWWELSNLAAMSITAVIGAFAAPISINQLLQYLESGRAEAPIKPWFWLALFFSGRLFKDVSDQWFIYYTTRLSVRIQAIVTELVFEHALRIRMKADTDDSSNAAESNSSTAVATPDNASQLSPEGTQDGGSAASEEDSSGEATHSATASSSTAAAPATSDSGKGKAKARPDDDASAKKGSEEAKPDSAKKDPSRHLVGRINNLVSSDLNNLENIGMSATFLIVESPFQIMLCIVFLYQILGWSALVGLVTMLITLPLPGWITKQIQGAHREKMKRTDSRVQTVTETMNVIRMIKLFGWEPRITAQLDKKREEELVAVRRSKLLTLLINACNNLIPILIMLSTFFTYTVIMKEELTASRVFSSMAVFDMLRIDLQASFWIIPQLVQAKVSLERISDFLRNTELIDEFERAREGESAEIWTNTVPEDRKGVIGIRHASFTWSKDGVPSQTPGGTRRRAFVLTIEDELIFQRGKINLIIGATGAGKTSLLMALLGEMHYIPAGPDSYVSLPREGGIAYAAQESWVQNETIKNNILFGAPYDEVRYNKVLHQCALERDLSLFDAGDETEVGEKGITLSGGQKARITLARAVYSKAEILLLDDILAALDVHTSKWIVEKCLKGDLLQGRTIILVTHNVAMVSPVAHFVVDMGSDGRILSQGSLESALARDADLLNEVKEEQEVLEKAELELDSEKPDDAAKKQAAGKLVVAEEREEGHVGWTALKLFLGNMSNRPILFWLIYVSGHVIRQSLANLQTWYLGYWASQYETHPAEEVPVQHYLSTYTMLLALDMVVFACTASYYVFGSLRAARIVHKQLVTSVLGTTLRWLDKTPTARIIARCTEDIGMLDNRVARATEIMTQVFVYMLLKVVAVLIFSPIFVIPAIFVSLASGICAHVFMKVQLSVKREMSNSKAPVLAHFGAAVSGITSVRAYGAQEAFKAEAYRRIDRYTRVAITHWNLNRWLGSRIDLIALFFATGLATYLTYASNLSASNTGFSLTMATAFSSVINQMIRVVNEFELSGNSLERIQQYLLIEQEPKPTPEGVPPAYWPASGQLEVEKLSARYSEDGPKVLREVSFEVAAGERVGIVGRTGSGKSSLTLALLRCILTEGNVRYDGLPTEKINLDALRSNITIIPQVPELLSGTLRQNLDPFSEHDDAVLNDALRSAGLFNLQDESDQSRITLDTHIAGGGANLSVGQRQILALARAIVRRSKLLILDEATSAIDYETDSIIQTSLRTELGKDVTLLTVAHRLQTIMDSDKIMVLDAGQIVEFGKPSELLKKENGLLRSLVEESGDKEHLYAMAMGASTA</sequence>
<evidence type="ECO:0000256" key="1">
    <source>
        <dbReference type="ARBA" id="ARBA00004141"/>
    </source>
</evidence>
<dbReference type="CDD" id="cd03250">
    <property type="entry name" value="ABCC_MRP_domain1"/>
    <property type="match status" value="1"/>
</dbReference>
<evidence type="ECO:0000256" key="4">
    <source>
        <dbReference type="ARBA" id="ARBA00022737"/>
    </source>
</evidence>
<dbReference type="InterPro" id="IPR050173">
    <property type="entry name" value="ABC_transporter_C-like"/>
</dbReference>
<keyword evidence="4" id="KW-0677">Repeat</keyword>
<keyword evidence="5" id="KW-0547">Nucleotide-binding</keyword>
<feature type="transmembrane region" description="Helical" evidence="10">
    <location>
        <begin position="1160"/>
        <end position="1178"/>
    </location>
</feature>
<keyword evidence="7 10" id="KW-1133">Transmembrane helix</keyword>
<evidence type="ECO:0000259" key="12">
    <source>
        <dbReference type="PROSITE" id="PS50929"/>
    </source>
</evidence>
<feature type="transmembrane region" description="Helical" evidence="10">
    <location>
        <begin position="131"/>
        <end position="154"/>
    </location>
</feature>
<feature type="domain" description="ABC transmembrane type-1" evidence="12">
    <location>
        <begin position="315"/>
        <end position="692"/>
    </location>
</feature>
<feature type="transmembrane region" description="Helical" evidence="10">
    <location>
        <begin position="161"/>
        <end position="179"/>
    </location>
</feature>
<dbReference type="SUPFAM" id="SSF90123">
    <property type="entry name" value="ABC transporter transmembrane region"/>
    <property type="match status" value="2"/>
</dbReference>
<dbReference type="InterPro" id="IPR027417">
    <property type="entry name" value="P-loop_NTPase"/>
</dbReference>
<keyword evidence="14" id="KW-1185">Reference proteome</keyword>
<dbReference type="EMBL" id="KZ084117">
    <property type="protein sequence ID" value="OSD00626.1"/>
    <property type="molecule type" value="Genomic_DNA"/>
</dbReference>
<dbReference type="InterPro" id="IPR003439">
    <property type="entry name" value="ABC_transporter-like_ATP-bd"/>
</dbReference>
<evidence type="ECO:0000256" key="9">
    <source>
        <dbReference type="SAM" id="MobiDB-lite"/>
    </source>
</evidence>
<dbReference type="PANTHER" id="PTHR24223:SF356">
    <property type="entry name" value="ATP-BINDING CASSETTE TRANSPORTER ABC4"/>
    <property type="match status" value="1"/>
</dbReference>
<evidence type="ECO:0000256" key="10">
    <source>
        <dbReference type="SAM" id="Phobius"/>
    </source>
</evidence>
<feature type="compositionally biased region" description="Basic and acidic residues" evidence="9">
    <location>
        <begin position="475"/>
        <end position="501"/>
    </location>
</feature>
<reference evidence="13 14" key="1">
    <citation type="journal article" date="2015" name="Biotechnol. Biofuels">
        <title>Enhanced degradation of softwood versus hardwood by the white-rot fungus Pycnoporus coccineus.</title>
        <authorList>
            <person name="Couturier M."/>
            <person name="Navarro D."/>
            <person name="Chevret D."/>
            <person name="Henrissat B."/>
            <person name="Piumi F."/>
            <person name="Ruiz-Duenas F.J."/>
            <person name="Martinez A.T."/>
            <person name="Grigoriev I.V."/>
            <person name="Riley R."/>
            <person name="Lipzen A."/>
            <person name="Berrin J.G."/>
            <person name="Master E.R."/>
            <person name="Rosso M.N."/>
        </authorList>
    </citation>
    <scope>NUCLEOTIDE SEQUENCE [LARGE SCALE GENOMIC DNA]</scope>
    <source>
        <strain evidence="13 14">BRFM310</strain>
    </source>
</reference>
<dbReference type="PROSITE" id="PS00211">
    <property type="entry name" value="ABC_TRANSPORTER_1"/>
    <property type="match status" value="1"/>
</dbReference>
<evidence type="ECO:0000256" key="6">
    <source>
        <dbReference type="ARBA" id="ARBA00022840"/>
    </source>
</evidence>
<dbReference type="FunFam" id="3.40.50.300:FF:000838">
    <property type="entry name" value="ABC multidrug transporter (Eurofung)"/>
    <property type="match status" value="1"/>
</dbReference>